<dbReference type="Pfam" id="PF00392">
    <property type="entry name" value="GntR"/>
    <property type="match status" value="1"/>
</dbReference>
<dbReference type="InterPro" id="IPR000524">
    <property type="entry name" value="Tscrpt_reg_HTH_GntR"/>
</dbReference>
<evidence type="ECO:0000256" key="5">
    <source>
        <dbReference type="ARBA" id="ARBA00023163"/>
    </source>
</evidence>
<evidence type="ECO:0000256" key="2">
    <source>
        <dbReference type="ARBA" id="ARBA00022898"/>
    </source>
</evidence>
<evidence type="ECO:0000313" key="8">
    <source>
        <dbReference type="Proteomes" id="UP000216885"/>
    </source>
</evidence>
<dbReference type="InterPro" id="IPR036390">
    <property type="entry name" value="WH_DNA-bd_sf"/>
</dbReference>
<dbReference type="PANTHER" id="PTHR46577:SF1">
    <property type="entry name" value="HTH-TYPE TRANSCRIPTIONAL REGULATORY PROTEIN GABR"/>
    <property type="match status" value="1"/>
</dbReference>
<keyword evidence="3" id="KW-0805">Transcription regulation</keyword>
<dbReference type="Pfam" id="PF00155">
    <property type="entry name" value="Aminotran_1_2"/>
    <property type="match status" value="1"/>
</dbReference>
<gene>
    <name evidence="7" type="ORF">CAL20_16745</name>
</gene>
<dbReference type="InterPro" id="IPR036388">
    <property type="entry name" value="WH-like_DNA-bd_sf"/>
</dbReference>
<dbReference type="InterPro" id="IPR004839">
    <property type="entry name" value="Aminotransferase_I/II_large"/>
</dbReference>
<dbReference type="Gene3D" id="3.40.640.10">
    <property type="entry name" value="Type I PLP-dependent aspartate aminotransferase-like (Major domain)"/>
    <property type="match status" value="1"/>
</dbReference>
<evidence type="ECO:0000313" key="7">
    <source>
        <dbReference type="EMBL" id="OZI54716.1"/>
    </source>
</evidence>
<comment type="similarity">
    <text evidence="1">In the C-terminal section; belongs to the class-I pyridoxal-phosphate-dependent aminotransferase family.</text>
</comment>
<evidence type="ECO:0000259" key="6">
    <source>
        <dbReference type="PROSITE" id="PS50949"/>
    </source>
</evidence>
<dbReference type="GO" id="GO:0003677">
    <property type="term" value="F:DNA binding"/>
    <property type="evidence" value="ECO:0007669"/>
    <property type="project" value="UniProtKB-KW"/>
</dbReference>
<dbReference type="Gene3D" id="1.10.10.10">
    <property type="entry name" value="Winged helix-like DNA-binding domain superfamily/Winged helix DNA-binding domain"/>
    <property type="match status" value="1"/>
</dbReference>
<organism evidence="7 8">
    <name type="scientific">Bordetella genomosp. 4</name>
    <dbReference type="NCBI Taxonomy" id="463044"/>
    <lineage>
        <taxon>Bacteria</taxon>
        <taxon>Pseudomonadati</taxon>
        <taxon>Pseudomonadota</taxon>
        <taxon>Betaproteobacteria</taxon>
        <taxon>Burkholderiales</taxon>
        <taxon>Alcaligenaceae</taxon>
        <taxon>Bordetella</taxon>
    </lineage>
</organism>
<name>A0A261TYF9_9BORD</name>
<keyword evidence="8" id="KW-1185">Reference proteome</keyword>
<dbReference type="EMBL" id="NEVQ01000016">
    <property type="protein sequence ID" value="OZI54716.1"/>
    <property type="molecule type" value="Genomic_DNA"/>
</dbReference>
<comment type="caution">
    <text evidence="7">The sequence shown here is derived from an EMBL/GenBank/DDBJ whole genome shotgun (WGS) entry which is preliminary data.</text>
</comment>
<dbReference type="GO" id="GO:0003700">
    <property type="term" value="F:DNA-binding transcription factor activity"/>
    <property type="evidence" value="ECO:0007669"/>
    <property type="project" value="InterPro"/>
</dbReference>
<dbReference type="SMART" id="SM00345">
    <property type="entry name" value="HTH_GNTR"/>
    <property type="match status" value="1"/>
</dbReference>
<dbReference type="Proteomes" id="UP000216885">
    <property type="component" value="Unassembled WGS sequence"/>
</dbReference>
<keyword evidence="2" id="KW-0663">Pyridoxal phosphate</keyword>
<dbReference type="CDD" id="cd07377">
    <property type="entry name" value="WHTH_GntR"/>
    <property type="match status" value="1"/>
</dbReference>
<dbReference type="InterPro" id="IPR015424">
    <property type="entry name" value="PyrdxlP-dep_Trfase"/>
</dbReference>
<dbReference type="GO" id="GO:0030170">
    <property type="term" value="F:pyridoxal phosphate binding"/>
    <property type="evidence" value="ECO:0007669"/>
    <property type="project" value="InterPro"/>
</dbReference>
<dbReference type="PROSITE" id="PS50949">
    <property type="entry name" value="HTH_GNTR"/>
    <property type="match status" value="1"/>
</dbReference>
<feature type="domain" description="HTH gntR-type" evidence="6">
    <location>
        <begin position="17"/>
        <end position="84"/>
    </location>
</feature>
<proteinExistence type="inferred from homology"/>
<reference evidence="7 8" key="1">
    <citation type="submission" date="2017-05" db="EMBL/GenBank/DDBJ databases">
        <title>Complete and WGS of Bordetella genogroups.</title>
        <authorList>
            <person name="Spilker T."/>
            <person name="LiPuma J."/>
        </authorList>
    </citation>
    <scope>NUCLEOTIDE SEQUENCE [LARGE SCALE GENOMIC DNA]</scope>
    <source>
        <strain evidence="7 8">AU9919</strain>
    </source>
</reference>
<protein>
    <submittedName>
        <fullName evidence="7">DNA-binding protein</fullName>
    </submittedName>
</protein>
<keyword evidence="4 7" id="KW-0238">DNA-binding</keyword>
<dbReference type="PRINTS" id="PR00035">
    <property type="entry name" value="HTHGNTR"/>
</dbReference>
<keyword evidence="5" id="KW-0804">Transcription</keyword>
<dbReference type="SUPFAM" id="SSF53383">
    <property type="entry name" value="PLP-dependent transferases"/>
    <property type="match status" value="1"/>
</dbReference>
<dbReference type="InterPro" id="IPR015421">
    <property type="entry name" value="PyrdxlP-dep_Trfase_major"/>
</dbReference>
<evidence type="ECO:0000256" key="4">
    <source>
        <dbReference type="ARBA" id="ARBA00023125"/>
    </source>
</evidence>
<dbReference type="SUPFAM" id="SSF46785">
    <property type="entry name" value="Winged helix' DNA-binding domain"/>
    <property type="match status" value="1"/>
</dbReference>
<dbReference type="PANTHER" id="PTHR46577">
    <property type="entry name" value="HTH-TYPE TRANSCRIPTIONAL REGULATORY PROTEIN GABR"/>
    <property type="match status" value="1"/>
</dbReference>
<sequence length="486" mass="52728">MPAPLLDSPLSPPRDGHTLQRQLLQRLKASILDGRLPAGSRLPASRALAEQLGISRNTVMLVYGQLTAEGYVQADRQGTRVASLPAAPAARVVLAPTHARAAQRVSRLAPSPRHIEASMALRPGTPALNHFPLSAWRRTLDRTLRDVPISTLGYGEPAGEPALREAIARHLGLSRGVRCKAEQILITEGAQEALSLCVRLLSNPGDIAWMEDPGYRGVKAALQAGDLQVIPVRVDAEGLAAPATLWQTHTPRMIYTSPSHQYPTGAVLSAGRRLDLLERARRTNAWIIEDDYDSEFRHQGDPIPAMQGLADNAPVVYIGTFSKTMFPALRIGFLVLPEALTGSLHTAVHELLRGGHRHEQLALADFMESGQFARHLGRMRRLYRERQSALRSALARHLPVSHEVLGGQGGLHLTVKLPPEIQDRPLAAAARQAGMAPTALSAFALQPTTEDNGLVLGYGNTSADLFEPLIKRLAKLIAQTTARRPA</sequence>
<dbReference type="CDD" id="cd00609">
    <property type="entry name" value="AAT_like"/>
    <property type="match status" value="1"/>
</dbReference>
<dbReference type="AlphaFoldDB" id="A0A261TYF9"/>
<accession>A0A261TYF9</accession>
<dbReference type="InterPro" id="IPR051446">
    <property type="entry name" value="HTH_trans_reg/aminotransferase"/>
</dbReference>
<evidence type="ECO:0000256" key="1">
    <source>
        <dbReference type="ARBA" id="ARBA00005384"/>
    </source>
</evidence>
<evidence type="ECO:0000256" key="3">
    <source>
        <dbReference type="ARBA" id="ARBA00023015"/>
    </source>
</evidence>